<accession>A0AA37WUW9</accession>
<organism evidence="5 6">
    <name type="scientific">Methylobacterium tardum</name>
    <dbReference type="NCBI Taxonomy" id="374432"/>
    <lineage>
        <taxon>Bacteria</taxon>
        <taxon>Pseudomonadati</taxon>
        <taxon>Pseudomonadota</taxon>
        <taxon>Alphaproteobacteria</taxon>
        <taxon>Hyphomicrobiales</taxon>
        <taxon>Methylobacteriaceae</taxon>
        <taxon>Methylobacterium</taxon>
    </lineage>
</organism>
<feature type="compositionally biased region" description="Low complexity" evidence="3">
    <location>
        <begin position="73"/>
        <end position="86"/>
    </location>
</feature>
<keyword evidence="2" id="KW-0808">Transferase</keyword>
<dbReference type="GO" id="GO:0008168">
    <property type="term" value="F:methyltransferase activity"/>
    <property type="evidence" value="ECO:0007669"/>
    <property type="project" value="UniProtKB-KW"/>
</dbReference>
<comment type="caution">
    <text evidence="5">The sequence shown here is derived from an EMBL/GenBank/DDBJ whole genome shotgun (WGS) entry which is preliminary data.</text>
</comment>
<gene>
    <name evidence="5" type="ORF">GCM10007890_35760</name>
</gene>
<feature type="region of interest" description="Disordered" evidence="3">
    <location>
        <begin position="70"/>
        <end position="100"/>
    </location>
</feature>
<evidence type="ECO:0000256" key="3">
    <source>
        <dbReference type="SAM" id="MobiDB-lite"/>
    </source>
</evidence>
<dbReference type="EMBL" id="BSPL01000017">
    <property type="protein sequence ID" value="GLS71563.1"/>
    <property type="molecule type" value="Genomic_DNA"/>
</dbReference>
<reference evidence="6" key="1">
    <citation type="journal article" date="2019" name="Int. J. Syst. Evol. Microbiol.">
        <title>The Global Catalogue of Microorganisms (GCM) 10K type strain sequencing project: providing services to taxonomists for standard genome sequencing and annotation.</title>
        <authorList>
            <consortium name="The Broad Institute Genomics Platform"/>
            <consortium name="The Broad Institute Genome Sequencing Center for Infectious Disease"/>
            <person name="Wu L."/>
            <person name="Ma J."/>
        </authorList>
    </citation>
    <scope>NUCLEOTIDE SEQUENCE [LARGE SCALE GENOMIC DNA]</scope>
    <source>
        <strain evidence="6">NBRC 103632</strain>
    </source>
</reference>
<dbReference type="CDD" id="cd02440">
    <property type="entry name" value="AdoMet_MTases"/>
    <property type="match status" value="1"/>
</dbReference>
<dbReference type="Pfam" id="PF13649">
    <property type="entry name" value="Methyltransf_25"/>
    <property type="match status" value="1"/>
</dbReference>
<dbReference type="Gene3D" id="3.40.50.150">
    <property type="entry name" value="Vaccinia Virus protein VP39"/>
    <property type="match status" value="1"/>
</dbReference>
<keyword evidence="6" id="KW-1185">Reference proteome</keyword>
<dbReference type="InterPro" id="IPR041698">
    <property type="entry name" value="Methyltransf_25"/>
</dbReference>
<dbReference type="InterPro" id="IPR029063">
    <property type="entry name" value="SAM-dependent_MTases_sf"/>
</dbReference>
<name>A0AA37WUW9_9HYPH</name>
<dbReference type="GO" id="GO:0032259">
    <property type="term" value="P:methylation"/>
    <property type="evidence" value="ECO:0007669"/>
    <property type="project" value="UniProtKB-KW"/>
</dbReference>
<dbReference type="PANTHER" id="PTHR43861">
    <property type="entry name" value="TRANS-ACONITATE 2-METHYLTRANSFERASE-RELATED"/>
    <property type="match status" value="1"/>
</dbReference>
<evidence type="ECO:0000313" key="6">
    <source>
        <dbReference type="Proteomes" id="UP001157440"/>
    </source>
</evidence>
<dbReference type="PANTHER" id="PTHR43861:SF1">
    <property type="entry name" value="TRANS-ACONITATE 2-METHYLTRANSFERASE"/>
    <property type="match status" value="1"/>
</dbReference>
<sequence length="100" mass="10639">MADWNPALYTRFEDERTRPAAELLARVPLDAPVLAVDLGCGPGNSTALIAARYPDAEVIGLDTSPAMLESARARAPAPGSPISPSRWLMPRPGCPSARRT</sequence>
<evidence type="ECO:0000259" key="4">
    <source>
        <dbReference type="Pfam" id="PF13649"/>
    </source>
</evidence>
<protein>
    <recommendedName>
        <fullName evidence="4">Methyltransferase domain-containing protein</fullName>
    </recommendedName>
</protein>
<evidence type="ECO:0000256" key="1">
    <source>
        <dbReference type="ARBA" id="ARBA00022603"/>
    </source>
</evidence>
<dbReference type="AlphaFoldDB" id="A0AA37WUW9"/>
<keyword evidence="1" id="KW-0489">Methyltransferase</keyword>
<dbReference type="Proteomes" id="UP001157440">
    <property type="component" value="Unassembled WGS sequence"/>
</dbReference>
<proteinExistence type="predicted"/>
<dbReference type="SUPFAM" id="SSF53335">
    <property type="entry name" value="S-adenosyl-L-methionine-dependent methyltransferases"/>
    <property type="match status" value="1"/>
</dbReference>
<evidence type="ECO:0000256" key="2">
    <source>
        <dbReference type="ARBA" id="ARBA00022679"/>
    </source>
</evidence>
<evidence type="ECO:0000313" key="5">
    <source>
        <dbReference type="EMBL" id="GLS71563.1"/>
    </source>
</evidence>
<feature type="domain" description="Methyltransferase" evidence="4">
    <location>
        <begin position="36"/>
        <end position="78"/>
    </location>
</feature>